<dbReference type="Proteomes" id="UP000006365">
    <property type="component" value="Chromosome"/>
</dbReference>
<evidence type="ECO:0000313" key="3">
    <source>
        <dbReference type="Proteomes" id="UP000006365"/>
    </source>
</evidence>
<keyword evidence="3" id="KW-1185">Reference proteome</keyword>
<name>A0A7U3YQ35_DESPD</name>
<accession>A0A7U3YQ35</accession>
<keyword evidence="1" id="KW-0732">Signal</keyword>
<dbReference type="EMBL" id="CP002364">
    <property type="protein sequence ID" value="ADW19343.1"/>
    <property type="molecule type" value="Genomic_DNA"/>
</dbReference>
<proteinExistence type="predicted"/>
<evidence type="ECO:0000313" key="2">
    <source>
        <dbReference type="EMBL" id="ADW19343.1"/>
    </source>
</evidence>
<dbReference type="RefSeq" id="WP_015725867.1">
    <property type="nucleotide sequence ID" value="NC_014972.1"/>
</dbReference>
<sequence length="310" mass="35925">MKFRHHLLVCLLAFCLGGCGATVHESLKVDPLKKNIVGADKTVVILPFADYSQADNLESAYRRNLFVSENVADQFVRLGFHLPVQEDIYKFLADQNIINVTSYDRNKTVSIEYELDNDWSSNMKRTLKRYIKDTQNNNKNIEGDTSLVHGLSPQEIVKIGRHFSADYIVRGRIIQYRDRLDPSWAPWKKGIIPFFFGTDEQFWIGQTTTEVYDDLNSSDFDDKDRIELGAIPQAVVQIRMWVQDAYNGNIVWSNRNDVKVSPRSFWADYEYDALFEKAIEQGITTLMNDFAYIVYNVPLPDEKKNVKKRQ</sequence>
<protein>
    <submittedName>
        <fullName evidence="2">Uncharacterized protein</fullName>
    </submittedName>
</protein>
<dbReference type="KEGG" id="dpr:Despr_3215"/>
<feature type="signal peptide" evidence="1">
    <location>
        <begin position="1"/>
        <end position="21"/>
    </location>
</feature>
<evidence type="ECO:0000256" key="1">
    <source>
        <dbReference type="SAM" id="SignalP"/>
    </source>
</evidence>
<organism evidence="2 3">
    <name type="scientific">Desulfobulbus propionicus (strain ATCC 33891 / DSM 2032 / VKM B-1956 / 1pr3)</name>
    <dbReference type="NCBI Taxonomy" id="577650"/>
    <lineage>
        <taxon>Bacteria</taxon>
        <taxon>Pseudomonadati</taxon>
        <taxon>Thermodesulfobacteriota</taxon>
        <taxon>Desulfobulbia</taxon>
        <taxon>Desulfobulbales</taxon>
        <taxon>Desulfobulbaceae</taxon>
        <taxon>Desulfobulbus</taxon>
    </lineage>
</organism>
<reference evidence="2 3" key="1">
    <citation type="journal article" date="2011" name="Stand. Genomic Sci.">
        <title>Complete genome sequence of Desulfobulbus propionicus type strain (1pr3).</title>
        <authorList>
            <person name="Pagani I."/>
            <person name="Lapidus A."/>
            <person name="Nolan M."/>
            <person name="Lucas S."/>
            <person name="Hammon N."/>
            <person name="Deshpande S."/>
            <person name="Cheng J.F."/>
            <person name="Chertkov O."/>
            <person name="Davenport K."/>
            <person name="Tapia R."/>
            <person name="Han C."/>
            <person name="Goodwin L."/>
            <person name="Pitluck S."/>
            <person name="Liolios K."/>
            <person name="Mavromatis K."/>
            <person name="Ivanova N."/>
            <person name="Mikhailova N."/>
            <person name="Pati A."/>
            <person name="Chen A."/>
            <person name="Palaniappan K."/>
            <person name="Land M."/>
            <person name="Hauser L."/>
            <person name="Chang Y.J."/>
            <person name="Jeffries C.D."/>
            <person name="Detter J.C."/>
            <person name="Brambilla E."/>
            <person name="Kannan K.P."/>
            <person name="Djao O.D."/>
            <person name="Rohde M."/>
            <person name="Pukall R."/>
            <person name="Spring S."/>
            <person name="Goker M."/>
            <person name="Sikorski J."/>
            <person name="Woyke T."/>
            <person name="Bristow J."/>
            <person name="Eisen J.A."/>
            <person name="Markowitz V."/>
            <person name="Hugenholtz P."/>
            <person name="Kyrpides N.C."/>
            <person name="Klenk H.P."/>
        </authorList>
    </citation>
    <scope>NUCLEOTIDE SEQUENCE [LARGE SCALE GENOMIC DNA]</scope>
    <source>
        <strain evidence="3">ATCC 33891 / DSM 2032 / 1pr3</strain>
    </source>
</reference>
<gene>
    <name evidence="2" type="ordered locus">Despr_3215</name>
</gene>
<dbReference type="AlphaFoldDB" id="A0A7U3YQ35"/>
<feature type="chain" id="PRO_5030683780" evidence="1">
    <location>
        <begin position="22"/>
        <end position="310"/>
    </location>
</feature>